<dbReference type="Proteomes" id="UP001412239">
    <property type="component" value="Unassembled WGS sequence"/>
</dbReference>
<feature type="region of interest" description="Disordered" evidence="1">
    <location>
        <begin position="1"/>
        <end position="24"/>
    </location>
</feature>
<protein>
    <submittedName>
        <fullName evidence="2">Uncharacterized protein</fullName>
    </submittedName>
</protein>
<gene>
    <name evidence="2" type="ORF">GSTUAT00002722001</name>
</gene>
<keyword evidence="3" id="KW-1185">Reference proteome</keyword>
<feature type="compositionally biased region" description="Basic residues" evidence="1">
    <location>
        <begin position="1"/>
        <end position="15"/>
    </location>
</feature>
<feature type="compositionally biased region" description="Basic and acidic residues" evidence="1">
    <location>
        <begin position="161"/>
        <end position="189"/>
    </location>
</feature>
<sequence>MKITKSSHRGTRSPNRKPSNGDMMMDVECADNNLNCSIEDTDESERVETSVVCALDFIKAGASAMYGFLSFTLDLFISIDEFNYFKVDGNCDVCLGGSRVVGPRDTNGGHGGNCDLSRDEYELCEENASGEINDLEDPSRVQEGDGENPGGASRAAVPTDGTRKKDGITEKENFGREADRESPRRPLKHEQCRIINKIIDGASFREEGFYEASKRLGANDGRVDEQAEFSAVGDLGNVWLPGELEQGPTGSPVTAKREEMKPGGQKVI</sequence>
<organism evidence="2 3">
    <name type="scientific">Tuber aestivum</name>
    <name type="common">summer truffle</name>
    <dbReference type="NCBI Taxonomy" id="59557"/>
    <lineage>
        <taxon>Eukaryota</taxon>
        <taxon>Fungi</taxon>
        <taxon>Dikarya</taxon>
        <taxon>Ascomycota</taxon>
        <taxon>Pezizomycotina</taxon>
        <taxon>Pezizomycetes</taxon>
        <taxon>Pezizales</taxon>
        <taxon>Tuberaceae</taxon>
        <taxon>Tuber</taxon>
    </lineage>
</organism>
<feature type="region of interest" description="Disordered" evidence="1">
    <location>
        <begin position="240"/>
        <end position="268"/>
    </location>
</feature>
<accession>A0A292Q2V9</accession>
<reference evidence="2" key="1">
    <citation type="submission" date="2015-10" db="EMBL/GenBank/DDBJ databases">
        <authorList>
            <person name="Regsiter A."/>
            <person name="william w."/>
        </authorList>
    </citation>
    <scope>NUCLEOTIDE SEQUENCE</scope>
    <source>
        <strain evidence="2">Montdore</strain>
    </source>
</reference>
<evidence type="ECO:0000256" key="1">
    <source>
        <dbReference type="SAM" id="MobiDB-lite"/>
    </source>
</evidence>
<evidence type="ECO:0000313" key="3">
    <source>
        <dbReference type="Proteomes" id="UP001412239"/>
    </source>
</evidence>
<evidence type="ECO:0000313" key="2">
    <source>
        <dbReference type="EMBL" id="CUS13208.1"/>
    </source>
</evidence>
<dbReference type="EMBL" id="LN890977">
    <property type="protein sequence ID" value="CUS13208.1"/>
    <property type="molecule type" value="Genomic_DNA"/>
</dbReference>
<name>A0A292Q2V9_9PEZI</name>
<dbReference type="AlphaFoldDB" id="A0A292Q2V9"/>
<proteinExistence type="predicted"/>
<feature type="region of interest" description="Disordered" evidence="1">
    <location>
        <begin position="132"/>
        <end position="189"/>
    </location>
</feature>